<accession>A0A1I1SCY3</accession>
<gene>
    <name evidence="1" type="ORF">SAMN05421773_11511</name>
</gene>
<dbReference type="OrthoDB" id="4295894at2"/>
<name>A0A1I1SCY3_9ACTN</name>
<protein>
    <submittedName>
        <fullName evidence="1">Uncharacterized protein</fullName>
    </submittedName>
</protein>
<dbReference type="AlphaFoldDB" id="A0A1I1SCY3"/>
<dbReference type="Proteomes" id="UP000199207">
    <property type="component" value="Unassembled WGS sequence"/>
</dbReference>
<organism evidence="1 2">
    <name type="scientific">Streptomyces aidingensis</name>
    <dbReference type="NCBI Taxonomy" id="910347"/>
    <lineage>
        <taxon>Bacteria</taxon>
        <taxon>Bacillati</taxon>
        <taxon>Actinomycetota</taxon>
        <taxon>Actinomycetes</taxon>
        <taxon>Kitasatosporales</taxon>
        <taxon>Streptomycetaceae</taxon>
        <taxon>Streptomyces</taxon>
    </lineage>
</organism>
<evidence type="ECO:0000313" key="1">
    <source>
        <dbReference type="EMBL" id="SFD42468.1"/>
    </source>
</evidence>
<dbReference type="RefSeq" id="WP_093840806.1">
    <property type="nucleotide sequence ID" value="NZ_FOLM01000015.1"/>
</dbReference>
<reference evidence="1 2" key="1">
    <citation type="submission" date="2016-10" db="EMBL/GenBank/DDBJ databases">
        <authorList>
            <person name="de Groot N.N."/>
        </authorList>
    </citation>
    <scope>NUCLEOTIDE SEQUENCE [LARGE SCALE GENOMIC DNA]</scope>
    <source>
        <strain evidence="1 2">CGMCC 4.5739</strain>
    </source>
</reference>
<evidence type="ECO:0000313" key="2">
    <source>
        <dbReference type="Proteomes" id="UP000199207"/>
    </source>
</evidence>
<dbReference type="STRING" id="910347.SAMN05421773_11511"/>
<proteinExistence type="predicted"/>
<sequence length="576" mass="63745">MIHILLPLDLFRVSYDVAVGRPYSRLEQLLLRLICDDQGDEGRTFQELRKAFQVHDRLLIEALVTLLREGWVAMVQNDQEIRYVATAEGLLTTSSGRRPSSLRVQRRQENIVRELMEGQLARQSDLDLVTARDVRRKTNRGARSFALTERQHRKTLNGGETEWLLPRNAEEQQWIRRIDSNARMVSGRYYLPLRVDLDKATVLGLPVNWSHLTSLILEETEQEYQNQSLASGSAAQERFDKMIKEWQRERDRVRRSSVQAAELVTVPCVETALLAGDSRRLAERALADATTHALIVISQLDDHQVARVIEVAADLRSRGVGVDVLWSCANDEALRKRLVNALGATRAKGLKGKVLFNRTPTDALADFVLAATDKGPVAVMGTGLLSVAAQDKALSPAVLVRDVRGLSNLALLASGWWQGSPDDNAELAASRWRHLSERWVEEAALSGAAPCTEEAEASWNVPTPDVPSPQPVNENSVTATLLVGAEGPAARKRLIGSSAAALVSRRLRKPWDSVSLVGTAEEWVVGLDTPSVSALALLLRGRVAAELWTQARADSDPTRAASDWVPIPNEDVKRRA</sequence>
<keyword evidence="2" id="KW-1185">Reference proteome</keyword>
<dbReference type="EMBL" id="FOLM01000015">
    <property type="protein sequence ID" value="SFD42468.1"/>
    <property type="molecule type" value="Genomic_DNA"/>
</dbReference>